<dbReference type="Proteomes" id="UP001165679">
    <property type="component" value="Unassembled WGS sequence"/>
</dbReference>
<dbReference type="AlphaFoldDB" id="A0AA41YPI8"/>
<name>A0AA41YPI8_9PROT</name>
<dbReference type="RefSeq" id="WP_264714920.1">
    <property type="nucleotide sequence ID" value="NZ_JAPDNT010000016.1"/>
</dbReference>
<accession>A0AA41YPI8</accession>
<keyword evidence="3" id="KW-1185">Reference proteome</keyword>
<dbReference type="PANTHER" id="PTHR43437:SF3">
    <property type="entry name" value="HYDROXYACYL-THIOESTER DEHYDRATASE TYPE 2, MITOCHONDRIAL"/>
    <property type="match status" value="1"/>
</dbReference>
<organism evidence="2 3">
    <name type="scientific">Limobrevibacterium gyesilva</name>
    <dbReference type="NCBI Taxonomy" id="2991712"/>
    <lineage>
        <taxon>Bacteria</taxon>
        <taxon>Pseudomonadati</taxon>
        <taxon>Pseudomonadota</taxon>
        <taxon>Alphaproteobacteria</taxon>
        <taxon>Acetobacterales</taxon>
        <taxon>Acetobacteraceae</taxon>
        <taxon>Limobrevibacterium</taxon>
    </lineage>
</organism>
<gene>
    <name evidence="2" type="ORF">OL599_16430</name>
</gene>
<dbReference type="Pfam" id="PF01575">
    <property type="entry name" value="MaoC_dehydratas"/>
    <property type="match status" value="1"/>
</dbReference>
<dbReference type="SUPFAM" id="SSF54637">
    <property type="entry name" value="Thioesterase/thiol ester dehydrase-isomerase"/>
    <property type="match status" value="1"/>
</dbReference>
<dbReference type="InterPro" id="IPR029069">
    <property type="entry name" value="HotDog_dom_sf"/>
</dbReference>
<protein>
    <submittedName>
        <fullName evidence="2">MaoC family dehydratase</fullName>
    </submittedName>
</protein>
<evidence type="ECO:0000313" key="2">
    <source>
        <dbReference type="EMBL" id="MCW3476167.1"/>
    </source>
</evidence>
<proteinExistence type="predicted"/>
<dbReference type="GO" id="GO:0006633">
    <property type="term" value="P:fatty acid biosynthetic process"/>
    <property type="evidence" value="ECO:0007669"/>
    <property type="project" value="TreeGrafter"/>
</dbReference>
<comment type="caution">
    <text evidence="2">The sequence shown here is derived from an EMBL/GenBank/DDBJ whole genome shotgun (WGS) entry which is preliminary data.</text>
</comment>
<feature type="domain" description="MaoC-like" evidence="1">
    <location>
        <begin position="16"/>
        <end position="107"/>
    </location>
</feature>
<dbReference type="InterPro" id="IPR050965">
    <property type="entry name" value="UPF0336/Enoyl-CoA_hydratase"/>
</dbReference>
<dbReference type="GO" id="GO:0019171">
    <property type="term" value="F:(3R)-hydroxyacyl-[acyl-carrier-protein] dehydratase activity"/>
    <property type="evidence" value="ECO:0007669"/>
    <property type="project" value="TreeGrafter"/>
</dbReference>
<evidence type="ECO:0000259" key="1">
    <source>
        <dbReference type="Pfam" id="PF01575"/>
    </source>
</evidence>
<reference evidence="2" key="2">
    <citation type="submission" date="2022-10" db="EMBL/GenBank/DDBJ databases">
        <authorList>
            <person name="Trinh H.N."/>
        </authorList>
    </citation>
    <scope>NUCLEOTIDE SEQUENCE</scope>
    <source>
        <strain evidence="2">RN2-1</strain>
    </source>
</reference>
<dbReference type="Gene3D" id="3.10.129.10">
    <property type="entry name" value="Hotdog Thioesterase"/>
    <property type="match status" value="1"/>
</dbReference>
<dbReference type="CDD" id="cd03441">
    <property type="entry name" value="R_hydratase_like"/>
    <property type="match status" value="1"/>
</dbReference>
<sequence>MSGAEADAHPVGEVVTREVTFDAADIADFARRAGDANPLHHDPAYAARSRFGGIIASGTHYTALMMGLVATHFTSRRPSVGLGFEFIFRRAVPAGSTMRMSWEVARIEPSARLGGDVLHLVGKMQDAATGRHMLEATARILLLAEGTGITGPA</sequence>
<dbReference type="EMBL" id="JAPDNT010000016">
    <property type="protein sequence ID" value="MCW3476167.1"/>
    <property type="molecule type" value="Genomic_DNA"/>
</dbReference>
<dbReference type="InterPro" id="IPR002539">
    <property type="entry name" value="MaoC-like_dom"/>
</dbReference>
<evidence type="ECO:0000313" key="3">
    <source>
        <dbReference type="Proteomes" id="UP001165679"/>
    </source>
</evidence>
<dbReference type="PANTHER" id="PTHR43437">
    <property type="entry name" value="HYDROXYACYL-THIOESTER DEHYDRATASE TYPE 2, MITOCHONDRIAL-RELATED"/>
    <property type="match status" value="1"/>
</dbReference>
<reference evidence="2" key="1">
    <citation type="submission" date="2022-09" db="EMBL/GenBank/DDBJ databases">
        <title>Rhodovastum sp. nov. RN2-1 isolated from soil in Seongnam, South Korea.</title>
        <authorList>
            <person name="Le N.T."/>
        </authorList>
    </citation>
    <scope>NUCLEOTIDE SEQUENCE</scope>
    <source>
        <strain evidence="2">RN2-1</strain>
    </source>
</reference>